<evidence type="ECO:0000313" key="2">
    <source>
        <dbReference type="EMBL" id="KAK9700781.1"/>
    </source>
</evidence>
<protein>
    <submittedName>
        <fullName evidence="2">Uncharacterized protein</fullName>
    </submittedName>
</protein>
<dbReference type="AlphaFoldDB" id="A0AAW1JCB3"/>
<feature type="compositionally biased region" description="Basic and acidic residues" evidence="1">
    <location>
        <begin position="1"/>
        <end position="25"/>
    </location>
</feature>
<dbReference type="EMBL" id="JASPKY010000430">
    <property type="protein sequence ID" value="KAK9700781.1"/>
    <property type="molecule type" value="Genomic_DNA"/>
</dbReference>
<comment type="caution">
    <text evidence="2">The sequence shown here is derived from an EMBL/GenBank/DDBJ whole genome shotgun (WGS) entry which is preliminary data.</text>
</comment>
<sequence length="107" mass="12867">METHRRNIIHIKVDNSKETNPERTTEQTTVNEKPDVELPKQPEVTTVIQPTEKDTRKEQTDFEEKVELKETDDSYPTNRKGYKKGTNRFRRESRIERNRSRNKHILF</sequence>
<gene>
    <name evidence="2" type="ORF">QE152_g31031</name>
</gene>
<reference evidence="2 3" key="1">
    <citation type="journal article" date="2024" name="BMC Genomics">
        <title>De novo assembly and annotation of Popillia japonica's genome with initial clues to its potential as an invasive pest.</title>
        <authorList>
            <person name="Cucini C."/>
            <person name="Boschi S."/>
            <person name="Funari R."/>
            <person name="Cardaioli E."/>
            <person name="Iannotti N."/>
            <person name="Marturano G."/>
            <person name="Paoli F."/>
            <person name="Bruttini M."/>
            <person name="Carapelli A."/>
            <person name="Frati F."/>
            <person name="Nardi F."/>
        </authorList>
    </citation>
    <scope>NUCLEOTIDE SEQUENCE [LARGE SCALE GENOMIC DNA]</scope>
    <source>
        <strain evidence="2">DMR45628</strain>
    </source>
</reference>
<dbReference type="Proteomes" id="UP001458880">
    <property type="component" value="Unassembled WGS sequence"/>
</dbReference>
<evidence type="ECO:0000313" key="3">
    <source>
        <dbReference type="Proteomes" id="UP001458880"/>
    </source>
</evidence>
<evidence type="ECO:0000256" key="1">
    <source>
        <dbReference type="SAM" id="MobiDB-lite"/>
    </source>
</evidence>
<proteinExistence type="predicted"/>
<accession>A0AAW1JCB3</accession>
<feature type="region of interest" description="Disordered" evidence="1">
    <location>
        <begin position="1"/>
        <end position="107"/>
    </location>
</feature>
<name>A0AAW1JCB3_POPJA</name>
<organism evidence="2 3">
    <name type="scientific">Popillia japonica</name>
    <name type="common">Japanese beetle</name>
    <dbReference type="NCBI Taxonomy" id="7064"/>
    <lineage>
        <taxon>Eukaryota</taxon>
        <taxon>Metazoa</taxon>
        <taxon>Ecdysozoa</taxon>
        <taxon>Arthropoda</taxon>
        <taxon>Hexapoda</taxon>
        <taxon>Insecta</taxon>
        <taxon>Pterygota</taxon>
        <taxon>Neoptera</taxon>
        <taxon>Endopterygota</taxon>
        <taxon>Coleoptera</taxon>
        <taxon>Polyphaga</taxon>
        <taxon>Scarabaeiformia</taxon>
        <taxon>Scarabaeidae</taxon>
        <taxon>Rutelinae</taxon>
        <taxon>Popillia</taxon>
    </lineage>
</organism>
<feature type="compositionally biased region" description="Basic and acidic residues" evidence="1">
    <location>
        <begin position="51"/>
        <end position="72"/>
    </location>
</feature>
<feature type="compositionally biased region" description="Basic and acidic residues" evidence="1">
    <location>
        <begin position="89"/>
        <end position="99"/>
    </location>
</feature>
<keyword evidence="3" id="KW-1185">Reference proteome</keyword>